<name>A0A507BVH0_9FUNG</name>
<dbReference type="Gene3D" id="3.40.50.1000">
    <property type="entry name" value="HAD superfamily/HAD-like"/>
    <property type="match status" value="1"/>
</dbReference>
<dbReference type="InterPro" id="IPR051730">
    <property type="entry name" value="NASP-like"/>
</dbReference>
<evidence type="ECO:0000256" key="2">
    <source>
        <dbReference type="ARBA" id="ARBA00022803"/>
    </source>
</evidence>
<evidence type="ECO:0000313" key="5">
    <source>
        <dbReference type="EMBL" id="TPX30939.1"/>
    </source>
</evidence>
<dbReference type="PANTHER" id="PTHR15081:SF1">
    <property type="entry name" value="NUCLEAR AUTOANTIGENIC SPERM PROTEIN"/>
    <property type="match status" value="1"/>
</dbReference>
<dbReference type="GO" id="GO:0005654">
    <property type="term" value="C:nucleoplasm"/>
    <property type="evidence" value="ECO:0007669"/>
    <property type="project" value="TreeGrafter"/>
</dbReference>
<reference evidence="5 6" key="1">
    <citation type="journal article" date="2019" name="Sci. Rep.">
        <title>Comparative genomics of chytrid fungi reveal insights into the obligate biotrophic and pathogenic lifestyle of Synchytrium endobioticum.</title>
        <authorList>
            <person name="van de Vossenberg B.T.L.H."/>
            <person name="Warris S."/>
            <person name="Nguyen H.D.T."/>
            <person name="van Gent-Pelzer M.P.E."/>
            <person name="Joly D.L."/>
            <person name="van de Geest H.C."/>
            <person name="Bonants P.J.M."/>
            <person name="Smith D.S."/>
            <person name="Levesque C.A."/>
            <person name="van der Lee T.A.J."/>
        </authorList>
    </citation>
    <scope>NUCLEOTIDE SEQUENCE [LARGE SCALE GENOMIC DNA]</scope>
    <source>
        <strain evidence="5 6">JEL517</strain>
    </source>
</reference>
<accession>A0A507BVH0</accession>
<feature type="domain" description="FCP1 homology" evidence="4">
    <location>
        <begin position="3"/>
        <end position="190"/>
    </location>
</feature>
<feature type="compositionally biased region" description="Acidic residues" evidence="3">
    <location>
        <begin position="314"/>
        <end position="333"/>
    </location>
</feature>
<feature type="compositionally biased region" description="Basic and acidic residues" evidence="3">
    <location>
        <begin position="554"/>
        <end position="578"/>
    </location>
</feature>
<dbReference type="Gene3D" id="1.25.40.10">
    <property type="entry name" value="Tetratricopeptide repeat domain"/>
    <property type="match status" value="1"/>
</dbReference>
<dbReference type="GO" id="GO:0042393">
    <property type="term" value="F:histone binding"/>
    <property type="evidence" value="ECO:0007669"/>
    <property type="project" value="TreeGrafter"/>
</dbReference>
<dbReference type="GO" id="GO:0006335">
    <property type="term" value="P:DNA replication-dependent chromatin assembly"/>
    <property type="evidence" value="ECO:0007669"/>
    <property type="project" value="TreeGrafter"/>
</dbReference>
<dbReference type="OrthoDB" id="5587616at2759"/>
<dbReference type="SUPFAM" id="SSF56784">
    <property type="entry name" value="HAD-like"/>
    <property type="match status" value="1"/>
</dbReference>
<dbReference type="STRING" id="1806994.A0A507BVH0"/>
<dbReference type="InterPro" id="IPR004274">
    <property type="entry name" value="FCP1_dom"/>
</dbReference>
<dbReference type="GeneID" id="42006818"/>
<feature type="region of interest" description="Disordered" evidence="3">
    <location>
        <begin position="347"/>
        <end position="368"/>
    </location>
</feature>
<dbReference type="InterPro" id="IPR023214">
    <property type="entry name" value="HAD_sf"/>
</dbReference>
<dbReference type="PROSITE" id="PS50969">
    <property type="entry name" value="FCP1"/>
    <property type="match status" value="1"/>
</dbReference>
<dbReference type="PANTHER" id="PTHR15081">
    <property type="entry name" value="NUCLEAR AUTOANTIGENIC SPERM PROTEIN NASP -RELATED"/>
    <property type="match status" value="1"/>
</dbReference>
<proteinExistence type="predicted"/>
<gene>
    <name evidence="5" type="ORF">SmJEL517_g05595</name>
</gene>
<organism evidence="5 6">
    <name type="scientific">Synchytrium microbalum</name>
    <dbReference type="NCBI Taxonomy" id="1806994"/>
    <lineage>
        <taxon>Eukaryota</taxon>
        <taxon>Fungi</taxon>
        <taxon>Fungi incertae sedis</taxon>
        <taxon>Chytridiomycota</taxon>
        <taxon>Chytridiomycota incertae sedis</taxon>
        <taxon>Chytridiomycetes</taxon>
        <taxon>Synchytriales</taxon>
        <taxon>Synchytriaceae</taxon>
        <taxon>Synchytrium</taxon>
    </lineage>
</organism>
<evidence type="ECO:0000256" key="1">
    <source>
        <dbReference type="ARBA" id="ARBA00022737"/>
    </source>
</evidence>
<evidence type="ECO:0000259" key="4">
    <source>
        <dbReference type="PROSITE" id="PS50969"/>
    </source>
</evidence>
<dbReference type="RefSeq" id="XP_031022489.1">
    <property type="nucleotide sequence ID" value="XM_031171521.1"/>
</dbReference>
<dbReference type="AlphaFoldDB" id="A0A507BVH0"/>
<feature type="region of interest" description="Disordered" evidence="3">
    <location>
        <begin position="545"/>
        <end position="578"/>
    </location>
</feature>
<feature type="region of interest" description="Disordered" evidence="3">
    <location>
        <begin position="309"/>
        <end position="334"/>
    </location>
</feature>
<evidence type="ECO:0000256" key="3">
    <source>
        <dbReference type="SAM" id="MobiDB-lite"/>
    </source>
</evidence>
<comment type="caution">
    <text evidence="5">The sequence shown here is derived from an EMBL/GenBank/DDBJ whole genome shotgun (WGS) entry which is preliminary data.</text>
</comment>
<dbReference type="Proteomes" id="UP000319731">
    <property type="component" value="Unassembled WGS sequence"/>
</dbReference>
<keyword evidence="6" id="KW-1185">Reference proteome</keyword>
<dbReference type="EMBL" id="QEAO01000053">
    <property type="protein sequence ID" value="TPX30939.1"/>
    <property type="molecule type" value="Genomic_DNA"/>
</dbReference>
<sequence>MQARQDKILLVLDLNGTLLCKVTKFDKRAAHQNPFLPPKASFKCNKAPVYVRPHLGVFLEFLFENFAVAAWTSAQPSNAKALATGAFGQYFEQLEFLWDRTHCSEVRGGRHDHSSIKDLRKIWDADGRDKLDSTRTWSARNTILLDDTASKASYTTENHLKIPTFTVLNATNDQSKDRILLNVMNYLLDLKSTYGGAEEKDVRISLMLNKLLDASLDLENRLDDVPKMVSEAKKKATSSDWDSSLELFSTALEIMNQKYGELAPECADTYFLYGRTLLSAALSRKHGLGVLDPTVVPDVVDQDNLESVQGNPFVEDDQGDWDGEGDTGLEETDKEGLGQAATAIKATNMPVEGQPQEVSSAASTPADEKDDMELAFEILDICRVIYTKMDTPDAMAKLGDVKLMQGDITLDAGHYKQAIMEYAMAISLKQVVNAPHRELAEAHYKLALPLEYEGQHEEAIKQIRLACTAVKQRIQLLNEELKGAGVEVDAKGKGKVAREGPDPINSEILEMESIVILLGNKIADLMAMTGSAYLTESGLLIPPISSTPSTKTDGSTKRHLEEDAVSDKYMTKKAKTDA</sequence>
<dbReference type="SUPFAM" id="SSF48452">
    <property type="entry name" value="TPR-like"/>
    <property type="match status" value="1"/>
</dbReference>
<evidence type="ECO:0000313" key="6">
    <source>
        <dbReference type="Proteomes" id="UP000319731"/>
    </source>
</evidence>
<dbReference type="Pfam" id="PF03031">
    <property type="entry name" value="NIF"/>
    <property type="match status" value="1"/>
</dbReference>
<dbReference type="InterPro" id="IPR011990">
    <property type="entry name" value="TPR-like_helical_dom_sf"/>
</dbReference>
<dbReference type="InterPro" id="IPR036412">
    <property type="entry name" value="HAD-like_sf"/>
</dbReference>
<protein>
    <recommendedName>
        <fullName evidence="4">FCP1 homology domain-containing protein</fullName>
    </recommendedName>
</protein>
<keyword evidence="1" id="KW-0677">Repeat</keyword>
<keyword evidence="2" id="KW-0802">TPR repeat</keyword>
<dbReference type="GO" id="GO:0034080">
    <property type="term" value="P:CENP-A containing chromatin assembly"/>
    <property type="evidence" value="ECO:0007669"/>
    <property type="project" value="TreeGrafter"/>
</dbReference>
<dbReference type="SMART" id="SM00577">
    <property type="entry name" value="CPDc"/>
    <property type="match status" value="1"/>
</dbReference>